<dbReference type="Proteomes" id="UP000006698">
    <property type="component" value="Chromosome"/>
</dbReference>
<dbReference type="GO" id="GO:0046872">
    <property type="term" value="F:metal ion binding"/>
    <property type="evidence" value="ECO:0007669"/>
    <property type="project" value="UniProtKB-KW"/>
</dbReference>
<comment type="cofactor">
    <cofactor evidence="1">
        <name>Mg(2+)</name>
        <dbReference type="ChEBI" id="CHEBI:18420"/>
    </cofactor>
</comment>
<evidence type="ECO:0000256" key="6">
    <source>
        <dbReference type="ARBA" id="ARBA00022842"/>
    </source>
</evidence>
<dbReference type="Gene3D" id="1.10.600.10">
    <property type="entry name" value="Farnesyl Diphosphate Synthase"/>
    <property type="match status" value="1"/>
</dbReference>
<name>A0AB72V8U2_CORGB</name>
<evidence type="ECO:0000256" key="7">
    <source>
        <dbReference type="RuleBase" id="RU004466"/>
    </source>
</evidence>
<comment type="pathway">
    <text evidence="2">Isoprenoid biosynthesis.</text>
</comment>
<evidence type="ECO:0000256" key="2">
    <source>
        <dbReference type="ARBA" id="ARBA00005128"/>
    </source>
</evidence>
<gene>
    <name evidence="8" type="ordered locus">cgR_0745</name>
</gene>
<dbReference type="GO" id="GO:0004659">
    <property type="term" value="F:prenyltransferase activity"/>
    <property type="evidence" value="ECO:0007669"/>
    <property type="project" value="InterPro"/>
</dbReference>
<dbReference type="SFLD" id="SFLDS00005">
    <property type="entry name" value="Isoprenoid_Synthase_Type_I"/>
    <property type="match status" value="1"/>
</dbReference>
<reference evidence="8" key="1">
    <citation type="journal article" date="2007" name="Microbiology">
        <title>Comparative analysis of the Corynebacterium glutamicum group and complete genome sequence of strain R.</title>
        <authorList>
            <person name="Yukawa H."/>
            <person name="Omumasaba C.A."/>
            <person name="Nonaka H."/>
            <person name="Kos P."/>
            <person name="Okai N."/>
            <person name="Suzuki N."/>
            <person name="Suda M."/>
            <person name="Tsuge Y."/>
            <person name="Watanabe J."/>
            <person name="Ikeda Y."/>
            <person name="Vertes A.A."/>
            <person name="Inui M."/>
        </authorList>
    </citation>
    <scope>NUCLEOTIDE SEQUENCE</scope>
    <source>
        <strain evidence="8">R</strain>
    </source>
</reference>
<evidence type="ECO:0000256" key="5">
    <source>
        <dbReference type="ARBA" id="ARBA00022723"/>
    </source>
</evidence>
<accession>A0AB72V8U2</accession>
<proteinExistence type="inferred from homology"/>
<evidence type="ECO:0000256" key="3">
    <source>
        <dbReference type="ARBA" id="ARBA00006706"/>
    </source>
</evidence>
<keyword evidence="5" id="KW-0479">Metal-binding</keyword>
<dbReference type="PANTHER" id="PTHR12001">
    <property type="entry name" value="GERANYLGERANYL PYROPHOSPHATE SYNTHASE"/>
    <property type="match status" value="1"/>
</dbReference>
<evidence type="ECO:0000313" key="8">
    <source>
        <dbReference type="EMBL" id="BAF53717.1"/>
    </source>
</evidence>
<sequence>MRHNWPCDTRMDNGMTITTEHSTHPDLDFNDEIYRELNRICASLSQQCSTYPPEFRTCLDAAFQALRGGKLIRPRMLLGLYDALVDDDIEVKLNTVLQVAAALELLHFSLLVHDDVIDGDLYRRGKLNFIGQILIHRTPESFAQTQRDPEHLDWAQSNGLLMGNLFLAATHQIFARLDLPHPQRVRLLDLLNHTMNDTIVGEFLDVGLSSKAISPNMDIALEMSRLKTATYSFELPMRAAAILAELPQEIETQIGEIGTNLGIAYQLQDDYLSTFGDAAEHGKDAFSDLREGKETTIIAYARNTAKWNDIEDIFGSADLSTSQAERIQHLLIQCGAKNHSLNAISDHLNICRSMIETLSTQVYPKAQKLLLKHVEQLASRKS</sequence>
<dbReference type="PANTHER" id="PTHR12001:SF85">
    <property type="entry name" value="SHORT CHAIN ISOPRENYL DIPHOSPHATE SYNTHASE"/>
    <property type="match status" value="1"/>
</dbReference>
<dbReference type="GO" id="GO:0008299">
    <property type="term" value="P:isoprenoid biosynthetic process"/>
    <property type="evidence" value="ECO:0007669"/>
    <property type="project" value="InterPro"/>
</dbReference>
<evidence type="ECO:0008006" key="9">
    <source>
        <dbReference type="Google" id="ProtNLM"/>
    </source>
</evidence>
<dbReference type="KEGG" id="cgt:cgR_0745"/>
<dbReference type="AlphaFoldDB" id="A0AB72V8U2"/>
<dbReference type="InterPro" id="IPR008949">
    <property type="entry name" value="Isoprenoid_synthase_dom_sf"/>
</dbReference>
<evidence type="ECO:0000256" key="4">
    <source>
        <dbReference type="ARBA" id="ARBA00022679"/>
    </source>
</evidence>
<dbReference type="InterPro" id="IPR033749">
    <property type="entry name" value="Polyprenyl_synt_CS"/>
</dbReference>
<dbReference type="InterPro" id="IPR000092">
    <property type="entry name" value="Polyprenyl_synt"/>
</dbReference>
<dbReference type="SUPFAM" id="SSF48576">
    <property type="entry name" value="Terpenoid synthases"/>
    <property type="match status" value="1"/>
</dbReference>
<dbReference type="CDD" id="cd00685">
    <property type="entry name" value="Trans_IPPS_HT"/>
    <property type="match status" value="1"/>
</dbReference>
<organism evidence="8">
    <name type="scientific">Corynebacterium glutamicum (strain R)</name>
    <dbReference type="NCBI Taxonomy" id="340322"/>
    <lineage>
        <taxon>Bacteria</taxon>
        <taxon>Bacillati</taxon>
        <taxon>Actinomycetota</taxon>
        <taxon>Actinomycetes</taxon>
        <taxon>Mycobacteriales</taxon>
        <taxon>Corynebacteriaceae</taxon>
        <taxon>Corynebacterium</taxon>
    </lineage>
</organism>
<evidence type="ECO:0000256" key="1">
    <source>
        <dbReference type="ARBA" id="ARBA00001946"/>
    </source>
</evidence>
<keyword evidence="4 7" id="KW-0808">Transferase</keyword>
<dbReference type="PROSITE" id="PS00723">
    <property type="entry name" value="POLYPRENYL_SYNTHASE_1"/>
    <property type="match status" value="1"/>
</dbReference>
<keyword evidence="6" id="KW-0460">Magnesium</keyword>
<dbReference type="Pfam" id="PF00348">
    <property type="entry name" value="polyprenyl_synt"/>
    <property type="match status" value="1"/>
</dbReference>
<dbReference type="EMBL" id="AP009044">
    <property type="protein sequence ID" value="BAF53717.1"/>
    <property type="molecule type" value="Genomic_DNA"/>
</dbReference>
<protein>
    <recommendedName>
        <fullName evidence="9">Geranylgeranyl pyrophosphate synthase</fullName>
    </recommendedName>
</protein>
<comment type="similarity">
    <text evidence="3 7">Belongs to the FPP/GGPP synthase family.</text>
</comment>